<dbReference type="OrthoDB" id="8117402at2759"/>
<sequence length="349" mass="38933">MNEIEATMPMDESPVMDTPYLDAGMDTPLSTSAMFTPYFSPYSALASPCIEPGLTYNNATSSISNGDVDVSNYLGGENEEYHTPMLGCATPAWNTTTTTGTIDPVATFNGDPSQLLIDKTKTAPLQLQSTASSDSLFPPLGSQDIEEVPIKHEFDSQHTENHNPVFDFSGFDFNDASLSEDAGHQAQDQQSGDESATQTQPSDEDEKENEKEKDDDDYSSASACLHSDEDVKVTSKKRSASCQVDSGRRKRRSSPEERRYQCHVCSRMFSRRYNLSTHIRTHDKNRQKEFGCEHCPKAFDRKHDLARHVATVHHGERSFPCHRCSSIFSRKDALTRHTLQKHATTFDGE</sequence>
<feature type="compositionally biased region" description="Acidic residues" evidence="6">
    <location>
        <begin position="202"/>
        <end position="218"/>
    </location>
</feature>
<evidence type="ECO:0000256" key="6">
    <source>
        <dbReference type="SAM" id="MobiDB-lite"/>
    </source>
</evidence>
<protein>
    <recommendedName>
        <fullName evidence="7">C2H2-type domain-containing protein</fullName>
    </recommendedName>
</protein>
<dbReference type="GO" id="GO:0008270">
    <property type="term" value="F:zinc ion binding"/>
    <property type="evidence" value="ECO:0007669"/>
    <property type="project" value="UniProtKB-KW"/>
</dbReference>
<dbReference type="Pfam" id="PF00096">
    <property type="entry name" value="zf-C2H2"/>
    <property type="match status" value="1"/>
</dbReference>
<dbReference type="PANTHER" id="PTHR23235">
    <property type="entry name" value="KRUEPPEL-LIKE TRANSCRIPTION FACTOR"/>
    <property type="match status" value="1"/>
</dbReference>
<dbReference type="PROSITE" id="PS50157">
    <property type="entry name" value="ZINC_FINGER_C2H2_2"/>
    <property type="match status" value="3"/>
</dbReference>
<evidence type="ECO:0000256" key="1">
    <source>
        <dbReference type="ARBA" id="ARBA00022723"/>
    </source>
</evidence>
<dbReference type="SUPFAM" id="SSF57667">
    <property type="entry name" value="beta-beta-alpha zinc fingers"/>
    <property type="match status" value="2"/>
</dbReference>
<keyword evidence="2" id="KW-0677">Repeat</keyword>
<keyword evidence="3 5" id="KW-0863">Zinc-finger</keyword>
<dbReference type="FunFam" id="3.30.160.60:FF:000110">
    <property type="entry name" value="Zinc finger protein-like"/>
    <property type="match status" value="1"/>
</dbReference>
<keyword evidence="1" id="KW-0479">Metal-binding</keyword>
<proteinExistence type="predicted"/>
<dbReference type="InterPro" id="IPR013087">
    <property type="entry name" value="Znf_C2H2_type"/>
</dbReference>
<evidence type="ECO:0000256" key="2">
    <source>
        <dbReference type="ARBA" id="ARBA00022737"/>
    </source>
</evidence>
<organism evidence="8 9">
    <name type="scientific">Apophysomyces ossiformis</name>
    <dbReference type="NCBI Taxonomy" id="679940"/>
    <lineage>
        <taxon>Eukaryota</taxon>
        <taxon>Fungi</taxon>
        <taxon>Fungi incertae sedis</taxon>
        <taxon>Mucoromycota</taxon>
        <taxon>Mucoromycotina</taxon>
        <taxon>Mucoromycetes</taxon>
        <taxon>Mucorales</taxon>
        <taxon>Mucorineae</taxon>
        <taxon>Mucoraceae</taxon>
        <taxon>Apophysomyces</taxon>
    </lineage>
</organism>
<feature type="region of interest" description="Disordered" evidence="6">
    <location>
        <begin position="155"/>
        <end position="257"/>
    </location>
</feature>
<feature type="domain" description="C2H2-type" evidence="7">
    <location>
        <begin position="260"/>
        <end position="287"/>
    </location>
</feature>
<reference evidence="8" key="1">
    <citation type="submission" date="2020-01" db="EMBL/GenBank/DDBJ databases">
        <title>Genome Sequencing of Three Apophysomyces-Like Fungal Strains Confirms a Novel Fungal Genus in the Mucoromycota with divergent Burkholderia-like Endosymbiotic Bacteria.</title>
        <authorList>
            <person name="Stajich J.E."/>
            <person name="Macias A.M."/>
            <person name="Carter-House D."/>
            <person name="Lovett B."/>
            <person name="Kasson L.R."/>
            <person name="Berry K."/>
            <person name="Grigoriev I."/>
            <person name="Chang Y."/>
            <person name="Spatafora J."/>
            <person name="Kasson M.T."/>
        </authorList>
    </citation>
    <scope>NUCLEOTIDE SEQUENCE</scope>
    <source>
        <strain evidence="8">NRRL A-21654</strain>
    </source>
</reference>
<gene>
    <name evidence="8" type="ORF">EC973_009347</name>
</gene>
<dbReference type="Pfam" id="PF13894">
    <property type="entry name" value="zf-C2H2_4"/>
    <property type="match status" value="1"/>
</dbReference>
<name>A0A8H7BYF9_9FUNG</name>
<dbReference type="EMBL" id="JABAYA010000009">
    <property type="protein sequence ID" value="KAF7731583.1"/>
    <property type="molecule type" value="Genomic_DNA"/>
</dbReference>
<dbReference type="InterPro" id="IPR036236">
    <property type="entry name" value="Znf_C2H2_sf"/>
</dbReference>
<evidence type="ECO:0000313" key="9">
    <source>
        <dbReference type="Proteomes" id="UP000605846"/>
    </source>
</evidence>
<comment type="caution">
    <text evidence="8">The sequence shown here is derived from an EMBL/GenBank/DDBJ whole genome shotgun (WGS) entry which is preliminary data.</text>
</comment>
<dbReference type="SMART" id="SM00355">
    <property type="entry name" value="ZnF_C2H2"/>
    <property type="match status" value="3"/>
</dbReference>
<evidence type="ECO:0000256" key="4">
    <source>
        <dbReference type="ARBA" id="ARBA00022833"/>
    </source>
</evidence>
<evidence type="ECO:0000313" key="8">
    <source>
        <dbReference type="EMBL" id="KAF7731583.1"/>
    </source>
</evidence>
<dbReference type="Proteomes" id="UP000605846">
    <property type="component" value="Unassembled WGS sequence"/>
</dbReference>
<keyword evidence="9" id="KW-1185">Reference proteome</keyword>
<dbReference type="GO" id="GO:0000978">
    <property type="term" value="F:RNA polymerase II cis-regulatory region sequence-specific DNA binding"/>
    <property type="evidence" value="ECO:0007669"/>
    <property type="project" value="TreeGrafter"/>
</dbReference>
<dbReference type="AlphaFoldDB" id="A0A8H7BYF9"/>
<dbReference type="Gene3D" id="3.30.160.60">
    <property type="entry name" value="Classic Zinc Finger"/>
    <property type="match status" value="2"/>
</dbReference>
<evidence type="ECO:0000256" key="3">
    <source>
        <dbReference type="ARBA" id="ARBA00022771"/>
    </source>
</evidence>
<accession>A0A8H7BYF9</accession>
<evidence type="ECO:0000256" key="5">
    <source>
        <dbReference type="PROSITE-ProRule" id="PRU00042"/>
    </source>
</evidence>
<evidence type="ECO:0000259" key="7">
    <source>
        <dbReference type="PROSITE" id="PS50157"/>
    </source>
</evidence>
<feature type="domain" description="C2H2-type" evidence="7">
    <location>
        <begin position="290"/>
        <end position="318"/>
    </location>
</feature>
<dbReference type="GO" id="GO:0000981">
    <property type="term" value="F:DNA-binding transcription factor activity, RNA polymerase II-specific"/>
    <property type="evidence" value="ECO:0007669"/>
    <property type="project" value="TreeGrafter"/>
</dbReference>
<dbReference type="PANTHER" id="PTHR23235:SF120">
    <property type="entry name" value="KRUPPEL-LIKE FACTOR 15"/>
    <property type="match status" value="1"/>
</dbReference>
<feature type="compositionally biased region" description="Polar residues" evidence="6">
    <location>
        <begin position="186"/>
        <end position="201"/>
    </location>
</feature>
<feature type="domain" description="C2H2-type" evidence="7">
    <location>
        <begin position="319"/>
        <end position="343"/>
    </location>
</feature>
<dbReference type="PROSITE" id="PS00028">
    <property type="entry name" value="ZINC_FINGER_C2H2_1"/>
    <property type="match status" value="3"/>
</dbReference>
<keyword evidence="4" id="KW-0862">Zinc</keyword>